<evidence type="ECO:0000313" key="2">
    <source>
        <dbReference type="Proteomes" id="UP000642748"/>
    </source>
</evidence>
<name>A0A8J3QTA4_9ACTN</name>
<keyword evidence="2" id="KW-1185">Reference proteome</keyword>
<dbReference type="InterPro" id="IPR037210">
    <property type="entry name" value="YoaC-like_sf"/>
</dbReference>
<evidence type="ECO:0000313" key="1">
    <source>
        <dbReference type="EMBL" id="GIH16066.1"/>
    </source>
</evidence>
<accession>A0A8J3QTA4</accession>
<reference evidence="1" key="1">
    <citation type="submission" date="2021-01" db="EMBL/GenBank/DDBJ databases">
        <title>Whole genome shotgun sequence of Rugosimonospora africana NBRC 104875.</title>
        <authorList>
            <person name="Komaki H."/>
            <person name="Tamura T."/>
        </authorList>
    </citation>
    <scope>NUCLEOTIDE SEQUENCE</scope>
    <source>
        <strain evidence="1">NBRC 104875</strain>
    </source>
</reference>
<dbReference type="Gene3D" id="1.20.1290.30">
    <property type="match status" value="1"/>
</dbReference>
<dbReference type="AlphaFoldDB" id="A0A8J3QTA4"/>
<organism evidence="1 2">
    <name type="scientific">Rugosimonospora africana</name>
    <dbReference type="NCBI Taxonomy" id="556532"/>
    <lineage>
        <taxon>Bacteria</taxon>
        <taxon>Bacillati</taxon>
        <taxon>Actinomycetota</taxon>
        <taxon>Actinomycetes</taxon>
        <taxon>Micromonosporales</taxon>
        <taxon>Micromonosporaceae</taxon>
        <taxon>Rugosimonospora</taxon>
    </lineage>
</organism>
<comment type="caution">
    <text evidence="1">The sequence shown here is derived from an EMBL/GenBank/DDBJ whole genome shotgun (WGS) entry which is preliminary data.</text>
</comment>
<dbReference type="EMBL" id="BONZ01000039">
    <property type="protein sequence ID" value="GIH16066.1"/>
    <property type="molecule type" value="Genomic_DNA"/>
</dbReference>
<dbReference type="Proteomes" id="UP000642748">
    <property type="component" value="Unassembled WGS sequence"/>
</dbReference>
<proteinExistence type="predicted"/>
<gene>
    <name evidence="1" type="ORF">Raf01_42380</name>
</gene>
<protein>
    <submittedName>
        <fullName evidence="1">Uncharacterized protein</fullName>
    </submittedName>
</protein>
<sequence length="241" mass="25926">MAGMTDGRYPTALAAPSQQDPQAIQAAIDWVHGQLKPGQQVLVWTPNRPALMEHPDLVVFARAHTSMTQKTRSNVRWSGGPMLAGWPDTDALDELAEDRRVSALCVIPHGTLDEVAAWAARTGAVRLGTAGSLPEVATLDPVVERGLEALTGMVNHANNLAGALDKRDAVNVLMTLHHGGYPLDSAAVHSWVLAHGWPARGARRLREMCDKLAAGRTLRAGAPSILGRDVLQQWQQSATLR</sequence>